<dbReference type="AlphaFoldDB" id="X1EN59"/>
<sequence>MSKEENCIELKRHPDICCPEPSCDYTPFDFKQCKSCGHVCSDCKVFKAMKEITIARLQTLPPNIRLSMG</sequence>
<comment type="caution">
    <text evidence="1">The sequence shown here is derived from an EMBL/GenBank/DDBJ whole genome shotgun (WGS) entry which is preliminary data.</text>
</comment>
<proteinExistence type="predicted"/>
<name>X1EN59_9ZZZZ</name>
<gene>
    <name evidence="1" type="ORF">S03H2_08393</name>
</gene>
<reference evidence="1" key="1">
    <citation type="journal article" date="2014" name="Front. Microbiol.">
        <title>High frequency of phylogenetically diverse reductive dehalogenase-homologous genes in deep subseafloor sedimentary metagenomes.</title>
        <authorList>
            <person name="Kawai M."/>
            <person name="Futagami T."/>
            <person name="Toyoda A."/>
            <person name="Takaki Y."/>
            <person name="Nishi S."/>
            <person name="Hori S."/>
            <person name="Arai W."/>
            <person name="Tsubouchi T."/>
            <person name="Morono Y."/>
            <person name="Uchiyama I."/>
            <person name="Ito T."/>
            <person name="Fujiyama A."/>
            <person name="Inagaki F."/>
            <person name="Takami H."/>
        </authorList>
    </citation>
    <scope>NUCLEOTIDE SEQUENCE</scope>
    <source>
        <strain evidence="1">Expedition CK06-06</strain>
    </source>
</reference>
<evidence type="ECO:0000313" key="1">
    <source>
        <dbReference type="EMBL" id="GAH18534.1"/>
    </source>
</evidence>
<dbReference type="EMBL" id="BARU01004073">
    <property type="protein sequence ID" value="GAH18534.1"/>
    <property type="molecule type" value="Genomic_DNA"/>
</dbReference>
<accession>X1EN59</accession>
<protein>
    <submittedName>
        <fullName evidence="1">Uncharacterized protein</fullName>
    </submittedName>
</protein>
<organism evidence="1">
    <name type="scientific">marine sediment metagenome</name>
    <dbReference type="NCBI Taxonomy" id="412755"/>
    <lineage>
        <taxon>unclassified sequences</taxon>
        <taxon>metagenomes</taxon>
        <taxon>ecological metagenomes</taxon>
    </lineage>
</organism>